<name>A0A8S1K618_PARPR</name>
<evidence type="ECO:0000256" key="1">
    <source>
        <dbReference type="SAM" id="Coils"/>
    </source>
</evidence>
<gene>
    <name evidence="2" type="ORF">PPRIM_AZ9-3.1.T0100047</name>
</gene>
<organism evidence="2 3">
    <name type="scientific">Paramecium primaurelia</name>
    <dbReference type="NCBI Taxonomy" id="5886"/>
    <lineage>
        <taxon>Eukaryota</taxon>
        <taxon>Sar</taxon>
        <taxon>Alveolata</taxon>
        <taxon>Ciliophora</taxon>
        <taxon>Intramacronucleata</taxon>
        <taxon>Oligohymenophorea</taxon>
        <taxon>Peniculida</taxon>
        <taxon>Parameciidae</taxon>
        <taxon>Paramecium</taxon>
    </lineage>
</organism>
<protein>
    <submittedName>
        <fullName evidence="2">Uncharacterized protein</fullName>
    </submittedName>
</protein>
<keyword evidence="3" id="KW-1185">Reference proteome</keyword>
<dbReference type="OMA" id="RHCLDSI"/>
<comment type="caution">
    <text evidence="2">The sequence shown here is derived from an EMBL/GenBank/DDBJ whole genome shotgun (WGS) entry which is preliminary data.</text>
</comment>
<sequence>MILGGAISQCLLEIKENCPSLQHVNYSHKKSFRHCLDSITQKIPIVKSIHKLRLDQEQKIYQNIHKIKKLNLMNEIHQVNPKLHNDLKQIQYDQLTLKYAEYKQQQEQCTETLSDTQDSYIKYQQQLDNHGSGLKIFQHRPLIRNIMEEFDQEDSIYSDSYINKYLDLN</sequence>
<keyword evidence="1" id="KW-0175">Coiled coil</keyword>
<dbReference type="Proteomes" id="UP000688137">
    <property type="component" value="Unassembled WGS sequence"/>
</dbReference>
<feature type="coiled-coil region" evidence="1">
    <location>
        <begin position="85"/>
        <end position="112"/>
    </location>
</feature>
<accession>A0A8S1K618</accession>
<evidence type="ECO:0000313" key="3">
    <source>
        <dbReference type="Proteomes" id="UP000688137"/>
    </source>
</evidence>
<dbReference type="AlphaFoldDB" id="A0A8S1K618"/>
<evidence type="ECO:0000313" key="2">
    <source>
        <dbReference type="EMBL" id="CAD8045828.1"/>
    </source>
</evidence>
<dbReference type="EMBL" id="CAJJDM010000007">
    <property type="protein sequence ID" value="CAD8045828.1"/>
    <property type="molecule type" value="Genomic_DNA"/>
</dbReference>
<proteinExistence type="predicted"/>
<reference evidence="2" key="1">
    <citation type="submission" date="2021-01" db="EMBL/GenBank/DDBJ databases">
        <authorList>
            <consortium name="Genoscope - CEA"/>
            <person name="William W."/>
        </authorList>
    </citation>
    <scope>NUCLEOTIDE SEQUENCE</scope>
</reference>